<gene>
    <name evidence="1" type="ORF">PYW08_014025</name>
</gene>
<sequence>MNPQAIKCHKCRHILFDDTCIQNSFTCDPKNCESYDIKRFVYVSEERVPVWIKEKIENEDWTKGKLHCQKCNNRIGSFDYISGRKCSCGSSVLPPIHLVTSQIDRPMPIPNIIR</sequence>
<dbReference type="EMBL" id="CM056781">
    <property type="protein sequence ID" value="KAJ8734775.1"/>
    <property type="molecule type" value="Genomic_DNA"/>
</dbReference>
<name>A0ACC2R6A5_9NEOP</name>
<proteinExistence type="predicted"/>
<accession>A0ACC2R6A5</accession>
<keyword evidence="2" id="KW-1185">Reference proteome</keyword>
<reference evidence="1" key="1">
    <citation type="submission" date="2023-03" db="EMBL/GenBank/DDBJ databases">
        <title>Chromosome-level genomes of two armyworms, Mythimna separata and Mythimna loreyi, provide insights into the biosynthesis and reception of sex pheromones.</title>
        <authorList>
            <person name="Zhao H."/>
        </authorList>
    </citation>
    <scope>NUCLEOTIDE SEQUENCE</scope>
    <source>
        <strain evidence="1">BeijingLab</strain>
    </source>
</reference>
<dbReference type="Proteomes" id="UP001231649">
    <property type="component" value="Chromosome 5"/>
</dbReference>
<evidence type="ECO:0000313" key="1">
    <source>
        <dbReference type="EMBL" id="KAJ8734775.1"/>
    </source>
</evidence>
<comment type="caution">
    <text evidence="1">The sequence shown here is derived from an EMBL/GenBank/DDBJ whole genome shotgun (WGS) entry which is preliminary data.</text>
</comment>
<evidence type="ECO:0000313" key="2">
    <source>
        <dbReference type="Proteomes" id="UP001231649"/>
    </source>
</evidence>
<organism evidence="1 2">
    <name type="scientific">Mythimna loreyi</name>
    <dbReference type="NCBI Taxonomy" id="667449"/>
    <lineage>
        <taxon>Eukaryota</taxon>
        <taxon>Metazoa</taxon>
        <taxon>Ecdysozoa</taxon>
        <taxon>Arthropoda</taxon>
        <taxon>Hexapoda</taxon>
        <taxon>Insecta</taxon>
        <taxon>Pterygota</taxon>
        <taxon>Neoptera</taxon>
        <taxon>Endopterygota</taxon>
        <taxon>Lepidoptera</taxon>
        <taxon>Glossata</taxon>
        <taxon>Ditrysia</taxon>
        <taxon>Noctuoidea</taxon>
        <taxon>Noctuidae</taxon>
        <taxon>Noctuinae</taxon>
        <taxon>Hadenini</taxon>
        <taxon>Mythimna</taxon>
    </lineage>
</organism>
<protein>
    <submittedName>
        <fullName evidence="1">Uncharacterized protein</fullName>
    </submittedName>
</protein>